<dbReference type="Gene3D" id="3.90.180.10">
    <property type="entry name" value="Medium-chain alcohol dehydrogenases, catalytic domain"/>
    <property type="match status" value="1"/>
</dbReference>
<accession>A0A8H9GBP0</accession>
<evidence type="ECO:0000313" key="5">
    <source>
        <dbReference type="Proteomes" id="UP000648535"/>
    </source>
</evidence>
<dbReference type="PANTHER" id="PTHR48106">
    <property type="entry name" value="QUINONE OXIDOREDUCTASE PIG3-RELATED"/>
    <property type="match status" value="1"/>
</dbReference>
<feature type="domain" description="Enoyl reductase (ER)" evidence="3">
    <location>
        <begin position="31"/>
        <end position="332"/>
    </location>
</feature>
<dbReference type="CDD" id="cd05289">
    <property type="entry name" value="MDR_like_2"/>
    <property type="match status" value="1"/>
</dbReference>
<dbReference type="InterPro" id="IPR013154">
    <property type="entry name" value="ADH-like_N"/>
</dbReference>
<gene>
    <name evidence="4" type="ORF">GCM10009769_22900</name>
</gene>
<dbReference type="Gene3D" id="3.40.50.720">
    <property type="entry name" value="NAD(P)-binding Rossmann-like Domain"/>
    <property type="match status" value="1"/>
</dbReference>
<dbReference type="SMART" id="SM00829">
    <property type="entry name" value="PKS_ER"/>
    <property type="match status" value="1"/>
</dbReference>
<dbReference type="InterPro" id="IPR011032">
    <property type="entry name" value="GroES-like_sf"/>
</dbReference>
<dbReference type="SUPFAM" id="SSF51735">
    <property type="entry name" value="NAD(P)-binding Rossmann-fold domains"/>
    <property type="match status" value="1"/>
</dbReference>
<sequence length="334" mass="34130">MSSNLAHPVKPRDATRSVAPMTKHWVAPRFGGSEVLEYTDTDVPAPGPGEVTIAVRAAGMNPADTKHTRQGDAADLPIAIGYEVAGVISAIGSDTEIASGGGAVGDEVLAFRVEGGWSEALTVPARDVFAKPASLGFPEAANLLLAGTTAADMLRVTRASGNDTVLVHGAAGAVGVSLLQQLRLLGARVIGTASERNADVVADFGGEWIAYGDGLEDRVRALVEDGTGDGVDVALDCVGTDEAVDVSLALVSDRSRIVTIAAFGRAEADGIGAIGGAQPESKAFRDSVRQRLIDLAGDGDLVVPVARTFPLSEAKAAAELLESQHPGGKLALVP</sequence>
<proteinExistence type="predicted"/>
<dbReference type="Proteomes" id="UP000648535">
    <property type="component" value="Unassembled WGS sequence"/>
</dbReference>
<reference evidence="4" key="1">
    <citation type="journal article" date="2014" name="Int. J. Syst. Evol. Microbiol.">
        <title>Complete genome sequence of Corynebacterium casei LMG S-19264T (=DSM 44701T), isolated from a smear-ripened cheese.</title>
        <authorList>
            <consortium name="US DOE Joint Genome Institute (JGI-PGF)"/>
            <person name="Walter F."/>
            <person name="Albersmeier A."/>
            <person name="Kalinowski J."/>
            <person name="Ruckert C."/>
        </authorList>
    </citation>
    <scope>NUCLEOTIDE SEQUENCE</scope>
    <source>
        <strain evidence="4">JCM 1480</strain>
    </source>
</reference>
<protein>
    <submittedName>
        <fullName evidence="4">Putative oxidoreductase</fullName>
    </submittedName>
</protein>
<name>A0A8H9GBP0_9MICO</name>
<dbReference type="InterPro" id="IPR020843">
    <property type="entry name" value="ER"/>
</dbReference>
<dbReference type="GO" id="GO:0070402">
    <property type="term" value="F:NADPH binding"/>
    <property type="evidence" value="ECO:0007669"/>
    <property type="project" value="TreeGrafter"/>
</dbReference>
<dbReference type="InterPro" id="IPR036291">
    <property type="entry name" value="NAD(P)-bd_dom_sf"/>
</dbReference>
<dbReference type="Pfam" id="PF13602">
    <property type="entry name" value="ADH_zinc_N_2"/>
    <property type="match status" value="1"/>
</dbReference>
<dbReference type="SUPFAM" id="SSF50129">
    <property type="entry name" value="GroES-like"/>
    <property type="match status" value="1"/>
</dbReference>
<keyword evidence="1" id="KW-0521">NADP</keyword>
<comment type="caution">
    <text evidence="4">The sequence shown here is derived from an EMBL/GenBank/DDBJ whole genome shotgun (WGS) entry which is preliminary data.</text>
</comment>
<dbReference type="AlphaFoldDB" id="A0A8H9GBP0"/>
<evidence type="ECO:0000256" key="1">
    <source>
        <dbReference type="ARBA" id="ARBA00022857"/>
    </source>
</evidence>
<evidence type="ECO:0000313" key="4">
    <source>
        <dbReference type="EMBL" id="GGL04109.1"/>
    </source>
</evidence>
<dbReference type="GO" id="GO:0016651">
    <property type="term" value="F:oxidoreductase activity, acting on NAD(P)H"/>
    <property type="evidence" value="ECO:0007669"/>
    <property type="project" value="TreeGrafter"/>
</dbReference>
<keyword evidence="2" id="KW-0560">Oxidoreductase</keyword>
<dbReference type="EMBL" id="BMOI01000009">
    <property type="protein sequence ID" value="GGL04109.1"/>
    <property type="molecule type" value="Genomic_DNA"/>
</dbReference>
<dbReference type="Pfam" id="PF08240">
    <property type="entry name" value="ADH_N"/>
    <property type="match status" value="1"/>
</dbReference>
<evidence type="ECO:0000259" key="3">
    <source>
        <dbReference type="SMART" id="SM00829"/>
    </source>
</evidence>
<reference evidence="4" key="2">
    <citation type="submission" date="2020-09" db="EMBL/GenBank/DDBJ databases">
        <authorList>
            <person name="Sun Q."/>
            <person name="Ohkuma M."/>
        </authorList>
    </citation>
    <scope>NUCLEOTIDE SEQUENCE</scope>
    <source>
        <strain evidence="4">JCM 1480</strain>
    </source>
</reference>
<evidence type="ECO:0000256" key="2">
    <source>
        <dbReference type="ARBA" id="ARBA00023002"/>
    </source>
</evidence>
<organism evidence="4 5">
    <name type="scientific">Curtobacterium luteum</name>
    <dbReference type="NCBI Taxonomy" id="33881"/>
    <lineage>
        <taxon>Bacteria</taxon>
        <taxon>Bacillati</taxon>
        <taxon>Actinomycetota</taxon>
        <taxon>Actinomycetes</taxon>
        <taxon>Micrococcales</taxon>
        <taxon>Microbacteriaceae</taxon>
        <taxon>Curtobacterium</taxon>
    </lineage>
</organism>